<dbReference type="Proteomes" id="UP001059607">
    <property type="component" value="Chromosome"/>
</dbReference>
<dbReference type="RefSeq" id="WP_054616953.1">
    <property type="nucleotide sequence ID" value="NZ_CP101125.1"/>
</dbReference>
<proteinExistence type="predicted"/>
<reference evidence="1" key="1">
    <citation type="submission" date="2022-07" db="EMBL/GenBank/DDBJ databases">
        <title>Pseudomonas nunamit sp. nov. an antifungal species isolated from Greenland.</title>
        <authorList>
            <person name="Ntana F."/>
            <person name="Hennessy R.C."/>
            <person name="Zervas A."/>
            <person name="Stougaard P."/>
        </authorList>
    </citation>
    <scope>NUCLEOTIDE SEQUENCE</scope>
    <source>
        <strain evidence="1">In5</strain>
    </source>
</reference>
<keyword evidence="2" id="KW-1185">Reference proteome</keyword>
<protein>
    <recommendedName>
        <fullName evidence="3">PAAR motif-containing protein</fullName>
    </recommendedName>
</protein>
<evidence type="ECO:0000313" key="1">
    <source>
        <dbReference type="EMBL" id="UTO14192.1"/>
    </source>
</evidence>
<dbReference type="EMBL" id="CP101125">
    <property type="protein sequence ID" value="UTO14192.1"/>
    <property type="molecule type" value="Genomic_DNA"/>
</dbReference>
<evidence type="ECO:0008006" key="3">
    <source>
        <dbReference type="Google" id="ProtNLM"/>
    </source>
</evidence>
<name>A0ABY5EFJ7_9PSED</name>
<sequence length="106" mass="11638">MVDPTEKHVSLTYRYYYDDELIIGEVVVLKGMQFESGYVQGLVATKIAESFKEQGKSVLRNGQAVIGGTSNVDKTSGVCIHVDGPFDSFTLETYAAGKPISLVKDW</sequence>
<evidence type="ECO:0000313" key="2">
    <source>
        <dbReference type="Proteomes" id="UP001059607"/>
    </source>
</evidence>
<gene>
    <name evidence="1" type="ORF">NK667_29235</name>
</gene>
<organism evidence="1 2">
    <name type="scientific">Pseudomonas nunensis</name>
    <dbReference type="NCBI Taxonomy" id="2961896"/>
    <lineage>
        <taxon>Bacteria</taxon>
        <taxon>Pseudomonadati</taxon>
        <taxon>Pseudomonadota</taxon>
        <taxon>Gammaproteobacteria</taxon>
        <taxon>Pseudomonadales</taxon>
        <taxon>Pseudomonadaceae</taxon>
        <taxon>Pseudomonas</taxon>
    </lineage>
</organism>
<accession>A0ABY5EFJ7</accession>